<dbReference type="SMART" id="SM00450">
    <property type="entry name" value="RHOD"/>
    <property type="match status" value="2"/>
</dbReference>
<dbReference type="InterPro" id="IPR001763">
    <property type="entry name" value="Rhodanese-like_dom"/>
</dbReference>
<sequence>MPRRLVAVLLALALAGATLASARAADPLVAGSWLETRLSDGPGTGKRLVVLDVRPAAEHAAGHVPGAVSAEYGTAGWLARQPGGAAGALPPIEQIASTIGALGVGNDDHVVIVAEHFPMAARVYWTFKVLGHAEVSVLDGGWNAWRGPQERGPVQPQPAQFTPQYNPSLRASLTEVALAASSGAATLVDARPLAQWNGTARSPVVRTGGHLPGAVWVDQQATLAPDGRLQPAEHQAKLFSSLPAKPVITYCNTGTLAAGDWFVLSEVLGRPNTRLYDGSMSEWTADPSRPVIR</sequence>
<dbReference type="CDD" id="cd01448">
    <property type="entry name" value="TST_Repeat_1"/>
    <property type="match status" value="1"/>
</dbReference>
<dbReference type="OrthoDB" id="9781034at2"/>
<accession>A0A5M6IN87</accession>
<comment type="caution">
    <text evidence="4">The sequence shown here is derived from an EMBL/GenBank/DDBJ whole genome shotgun (WGS) entry which is preliminary data.</text>
</comment>
<dbReference type="Proteomes" id="UP000325255">
    <property type="component" value="Unassembled WGS sequence"/>
</dbReference>
<evidence type="ECO:0000256" key="1">
    <source>
        <dbReference type="ARBA" id="ARBA00022737"/>
    </source>
</evidence>
<reference evidence="4 5" key="1">
    <citation type="submission" date="2019-09" db="EMBL/GenBank/DDBJ databases">
        <title>Genome sequence of Rhodovastum atsumiense, a diverse member of the Acetobacteraceae family of non-sulfur purple photosynthetic bacteria.</title>
        <authorList>
            <person name="Meyer T."/>
            <person name="Kyndt J."/>
        </authorList>
    </citation>
    <scope>NUCLEOTIDE SEQUENCE [LARGE SCALE GENOMIC DNA]</scope>
    <source>
        <strain evidence="4 5">DSM 21279</strain>
    </source>
</reference>
<dbReference type="PANTHER" id="PTHR43855">
    <property type="entry name" value="THIOSULFATE SULFURTRANSFERASE"/>
    <property type="match status" value="1"/>
</dbReference>
<dbReference type="PANTHER" id="PTHR43855:SF1">
    <property type="entry name" value="THIOSULFATE SULFURTRANSFERASE"/>
    <property type="match status" value="1"/>
</dbReference>
<dbReference type="InterPro" id="IPR051126">
    <property type="entry name" value="Thiosulfate_sulfurtransferase"/>
</dbReference>
<name>A0A5M6IN87_9PROT</name>
<dbReference type="RefSeq" id="WP_150043186.1">
    <property type="nucleotide sequence ID" value="NZ_OW485601.1"/>
</dbReference>
<feature type="chain" id="PRO_5024393950" evidence="2">
    <location>
        <begin position="25"/>
        <end position="293"/>
    </location>
</feature>
<keyword evidence="5" id="KW-1185">Reference proteome</keyword>
<keyword evidence="1" id="KW-0677">Repeat</keyword>
<evidence type="ECO:0000313" key="4">
    <source>
        <dbReference type="EMBL" id="KAA5609722.1"/>
    </source>
</evidence>
<evidence type="ECO:0000256" key="2">
    <source>
        <dbReference type="SAM" id="SignalP"/>
    </source>
</evidence>
<feature type="domain" description="Rhodanese" evidence="3">
    <location>
        <begin position="44"/>
        <end position="151"/>
    </location>
</feature>
<dbReference type="Pfam" id="PF00581">
    <property type="entry name" value="Rhodanese"/>
    <property type="match status" value="2"/>
</dbReference>
<dbReference type="GO" id="GO:0016740">
    <property type="term" value="F:transferase activity"/>
    <property type="evidence" value="ECO:0007669"/>
    <property type="project" value="UniProtKB-KW"/>
</dbReference>
<keyword evidence="2" id="KW-0732">Signal</keyword>
<dbReference type="SUPFAM" id="SSF52821">
    <property type="entry name" value="Rhodanese/Cell cycle control phosphatase"/>
    <property type="match status" value="2"/>
</dbReference>
<protein>
    <submittedName>
        <fullName evidence="4">Sulfurtransferase</fullName>
    </submittedName>
</protein>
<dbReference type="Gene3D" id="3.40.250.10">
    <property type="entry name" value="Rhodanese-like domain"/>
    <property type="match status" value="2"/>
</dbReference>
<proteinExistence type="predicted"/>
<keyword evidence="4" id="KW-0808">Transferase</keyword>
<dbReference type="CDD" id="cd01449">
    <property type="entry name" value="TST_Repeat_2"/>
    <property type="match status" value="1"/>
</dbReference>
<organism evidence="4 5">
    <name type="scientific">Rhodovastum atsumiense</name>
    <dbReference type="NCBI Taxonomy" id="504468"/>
    <lineage>
        <taxon>Bacteria</taxon>
        <taxon>Pseudomonadati</taxon>
        <taxon>Pseudomonadota</taxon>
        <taxon>Alphaproteobacteria</taxon>
        <taxon>Acetobacterales</taxon>
        <taxon>Acetobacteraceae</taxon>
        <taxon>Rhodovastum</taxon>
    </lineage>
</organism>
<feature type="domain" description="Rhodanese" evidence="3">
    <location>
        <begin position="181"/>
        <end position="292"/>
    </location>
</feature>
<gene>
    <name evidence="4" type="ORF">F1189_22785</name>
</gene>
<evidence type="ECO:0000259" key="3">
    <source>
        <dbReference type="PROSITE" id="PS50206"/>
    </source>
</evidence>
<dbReference type="PROSITE" id="PS50206">
    <property type="entry name" value="RHODANESE_3"/>
    <property type="match status" value="2"/>
</dbReference>
<dbReference type="AlphaFoldDB" id="A0A5M6IN87"/>
<feature type="signal peptide" evidence="2">
    <location>
        <begin position="1"/>
        <end position="24"/>
    </location>
</feature>
<dbReference type="EMBL" id="VWPK01000045">
    <property type="protein sequence ID" value="KAA5609722.1"/>
    <property type="molecule type" value="Genomic_DNA"/>
</dbReference>
<dbReference type="InterPro" id="IPR036873">
    <property type="entry name" value="Rhodanese-like_dom_sf"/>
</dbReference>
<evidence type="ECO:0000313" key="5">
    <source>
        <dbReference type="Proteomes" id="UP000325255"/>
    </source>
</evidence>